<dbReference type="PANTHER" id="PTHR24365:SF530">
    <property type="entry name" value="MSTPROX-RELATED"/>
    <property type="match status" value="1"/>
</dbReference>
<evidence type="ECO:0000313" key="10">
    <source>
        <dbReference type="RefSeq" id="XP_012946748.1"/>
    </source>
</evidence>
<sequence length="196" mass="22000">MSPVFFQSLTSVKTLKMRGTLLDSMFMSRHSEQLFRYLTQLRSLDLSNNQLKLLARGTFKNNFQLQTLNLANNGFTTIPLDLTLRPNLTYLDLSANSISQLGVKDMQLVEQHASTVTEFSLHLTGNIMVCICSSIPFFTWLQNTKVSLDRRMTYSCLTENGTLTTLTSELCGGSVRGKPLSCFLLSSCASCLMDLW</sequence>
<evidence type="ECO:0000256" key="1">
    <source>
        <dbReference type="ARBA" id="ARBA00004167"/>
    </source>
</evidence>
<evidence type="ECO:0000256" key="7">
    <source>
        <dbReference type="ARBA" id="ARBA00023136"/>
    </source>
</evidence>
<dbReference type="RefSeq" id="XP_012946748.1">
    <property type="nucleotide sequence ID" value="XM_013091294.1"/>
</dbReference>
<name>A0ABM1AFP9_APLCA</name>
<dbReference type="SUPFAM" id="SSF52058">
    <property type="entry name" value="L domain-like"/>
    <property type="match status" value="1"/>
</dbReference>
<keyword evidence="3" id="KW-0812">Transmembrane</keyword>
<dbReference type="Pfam" id="PF13855">
    <property type="entry name" value="LRR_8"/>
    <property type="match status" value="1"/>
</dbReference>
<dbReference type="PROSITE" id="PS51450">
    <property type="entry name" value="LRR"/>
    <property type="match status" value="2"/>
</dbReference>
<gene>
    <name evidence="10" type="primary">LOC101861420</name>
</gene>
<evidence type="ECO:0000313" key="9">
    <source>
        <dbReference type="Proteomes" id="UP000694888"/>
    </source>
</evidence>
<keyword evidence="8" id="KW-0325">Glycoprotein</keyword>
<accession>A0ABM1AFP9</accession>
<dbReference type="SMART" id="SM00369">
    <property type="entry name" value="LRR_TYP"/>
    <property type="match status" value="3"/>
</dbReference>
<evidence type="ECO:0000256" key="4">
    <source>
        <dbReference type="ARBA" id="ARBA00022729"/>
    </source>
</evidence>
<reference evidence="10" key="1">
    <citation type="submission" date="2025-08" db="UniProtKB">
        <authorList>
            <consortium name="RefSeq"/>
        </authorList>
    </citation>
    <scope>IDENTIFICATION</scope>
</reference>
<dbReference type="GeneID" id="101861420"/>
<keyword evidence="5" id="KW-0677">Repeat</keyword>
<dbReference type="PANTHER" id="PTHR24365">
    <property type="entry name" value="TOLL-LIKE RECEPTOR"/>
    <property type="match status" value="1"/>
</dbReference>
<organism evidence="9 10">
    <name type="scientific">Aplysia californica</name>
    <name type="common">California sea hare</name>
    <dbReference type="NCBI Taxonomy" id="6500"/>
    <lineage>
        <taxon>Eukaryota</taxon>
        <taxon>Metazoa</taxon>
        <taxon>Spiralia</taxon>
        <taxon>Lophotrochozoa</taxon>
        <taxon>Mollusca</taxon>
        <taxon>Gastropoda</taxon>
        <taxon>Heterobranchia</taxon>
        <taxon>Euthyneura</taxon>
        <taxon>Tectipleura</taxon>
        <taxon>Aplysiida</taxon>
        <taxon>Aplysioidea</taxon>
        <taxon>Aplysiidae</taxon>
        <taxon>Aplysia</taxon>
    </lineage>
</organism>
<keyword evidence="9" id="KW-1185">Reference proteome</keyword>
<evidence type="ECO:0000256" key="3">
    <source>
        <dbReference type="ARBA" id="ARBA00022692"/>
    </source>
</evidence>
<dbReference type="Gene3D" id="3.80.10.10">
    <property type="entry name" value="Ribonuclease Inhibitor"/>
    <property type="match status" value="1"/>
</dbReference>
<proteinExistence type="predicted"/>
<evidence type="ECO:0000256" key="2">
    <source>
        <dbReference type="ARBA" id="ARBA00022614"/>
    </source>
</evidence>
<comment type="subcellular location">
    <subcellularLocation>
        <location evidence="1">Membrane</location>
        <topology evidence="1">Single-pass membrane protein</topology>
    </subcellularLocation>
</comment>
<dbReference type="InterPro" id="IPR003591">
    <property type="entry name" value="Leu-rich_rpt_typical-subtyp"/>
</dbReference>
<evidence type="ECO:0000256" key="6">
    <source>
        <dbReference type="ARBA" id="ARBA00022989"/>
    </source>
</evidence>
<evidence type="ECO:0000256" key="5">
    <source>
        <dbReference type="ARBA" id="ARBA00022737"/>
    </source>
</evidence>
<keyword evidence="2" id="KW-0433">Leucine-rich repeat</keyword>
<protein>
    <submittedName>
        <fullName evidence="10">Leucine-rich repeat-containing protein 69-like</fullName>
    </submittedName>
</protein>
<dbReference type="Proteomes" id="UP000694888">
    <property type="component" value="Unplaced"/>
</dbReference>
<keyword evidence="4" id="KW-0732">Signal</keyword>
<dbReference type="InterPro" id="IPR032675">
    <property type="entry name" value="LRR_dom_sf"/>
</dbReference>
<evidence type="ECO:0000256" key="8">
    <source>
        <dbReference type="ARBA" id="ARBA00023180"/>
    </source>
</evidence>
<dbReference type="InterPro" id="IPR001611">
    <property type="entry name" value="Leu-rich_rpt"/>
</dbReference>
<keyword evidence="6" id="KW-1133">Transmembrane helix</keyword>
<dbReference type="PRINTS" id="PR00019">
    <property type="entry name" value="LEURICHRPT"/>
</dbReference>
<keyword evidence="7" id="KW-0472">Membrane</keyword>